<evidence type="ECO:0000256" key="5">
    <source>
        <dbReference type="SAM" id="Phobius"/>
    </source>
</evidence>
<name>A0A2T3MYD0_9GAMM</name>
<evidence type="ECO:0000313" key="8">
    <source>
        <dbReference type="Proteomes" id="UP000240904"/>
    </source>
</evidence>
<keyword evidence="3 5" id="KW-1133">Transmembrane helix</keyword>
<feature type="transmembrane region" description="Helical" evidence="5">
    <location>
        <begin position="89"/>
        <end position="105"/>
    </location>
</feature>
<dbReference type="OrthoDB" id="8576060at2"/>
<proteinExistence type="predicted"/>
<feature type="transmembrane region" description="Helical" evidence="5">
    <location>
        <begin position="146"/>
        <end position="166"/>
    </location>
</feature>
<dbReference type="GO" id="GO:0016020">
    <property type="term" value="C:membrane"/>
    <property type="evidence" value="ECO:0007669"/>
    <property type="project" value="UniProtKB-SubCell"/>
</dbReference>
<accession>A0A2T3MYD0</accession>
<comment type="subcellular location">
    <subcellularLocation>
        <location evidence="1">Membrane</location>
        <topology evidence="1">Multi-pass membrane protein</topology>
    </subcellularLocation>
</comment>
<feature type="transmembrane region" description="Helical" evidence="5">
    <location>
        <begin position="60"/>
        <end position="77"/>
    </location>
</feature>
<feature type="transmembrane region" description="Helical" evidence="5">
    <location>
        <begin position="7"/>
        <end position="25"/>
    </location>
</feature>
<feature type="transmembrane region" description="Helical" evidence="5">
    <location>
        <begin position="329"/>
        <end position="347"/>
    </location>
</feature>
<dbReference type="PANTHER" id="PTHR37422:SF17">
    <property type="entry name" value="O-ANTIGEN LIGASE"/>
    <property type="match status" value="1"/>
</dbReference>
<evidence type="ECO:0000259" key="6">
    <source>
        <dbReference type="Pfam" id="PF04932"/>
    </source>
</evidence>
<feature type="transmembrane region" description="Helical" evidence="5">
    <location>
        <begin position="389"/>
        <end position="406"/>
    </location>
</feature>
<dbReference type="InterPro" id="IPR007016">
    <property type="entry name" value="O-antigen_ligase-rel_domated"/>
</dbReference>
<organism evidence="7 8">
    <name type="scientific">Photobacterium lipolyticum</name>
    <dbReference type="NCBI Taxonomy" id="266810"/>
    <lineage>
        <taxon>Bacteria</taxon>
        <taxon>Pseudomonadati</taxon>
        <taxon>Pseudomonadota</taxon>
        <taxon>Gammaproteobacteria</taxon>
        <taxon>Vibrionales</taxon>
        <taxon>Vibrionaceae</taxon>
        <taxon>Photobacterium</taxon>
    </lineage>
</organism>
<feature type="transmembrane region" description="Helical" evidence="5">
    <location>
        <begin position="221"/>
        <end position="238"/>
    </location>
</feature>
<evidence type="ECO:0000313" key="7">
    <source>
        <dbReference type="EMBL" id="PSW04915.1"/>
    </source>
</evidence>
<protein>
    <recommendedName>
        <fullName evidence="6">O-antigen ligase-related domain-containing protein</fullName>
    </recommendedName>
</protein>
<keyword evidence="2 5" id="KW-0812">Transmembrane</keyword>
<dbReference type="Proteomes" id="UP000240904">
    <property type="component" value="Unassembled WGS sequence"/>
</dbReference>
<gene>
    <name evidence="7" type="ORF">C9I89_11445</name>
</gene>
<dbReference type="InterPro" id="IPR051533">
    <property type="entry name" value="WaaL-like"/>
</dbReference>
<evidence type="ECO:0000256" key="2">
    <source>
        <dbReference type="ARBA" id="ARBA00022692"/>
    </source>
</evidence>
<dbReference type="RefSeq" id="WP_107283497.1">
    <property type="nucleotide sequence ID" value="NZ_PYMC01000007.1"/>
</dbReference>
<feature type="transmembrane region" description="Helical" evidence="5">
    <location>
        <begin position="197"/>
        <end position="214"/>
    </location>
</feature>
<sequence length="441" mass="48637">MTLKITNPLLLITNSLVFLFAPLCLTVDKGYNLIPMLLLVLALPLLFRAKKTPLTKEHKWLIAAFFGYFILFPISVYFDGGHSSDIDQASRTVMAVIILLLLLRYPPKFDWLINSFAAGALASGAVAILQVFILDQPRAFVAHINPIQGGNIAMSLGLLSLCGTIFHLKNQRNIKAFAFFIAAGAGIIGSFLSGARGGWICLPVVISALIYLNRSWLSKRCYLAILLTLLAVSTAFLQPSSVMEQRFDAIGYDIAQYQNGNSNTSIGIRFDLWKSAYYSIKEKPIFGWGVNGRHANQLEQVKAGILSQHLYNEGFHAHNQYLEDTSVRGLLGLVALLGLFAVPLVIYKRYSRSTSSAQQAALASCGVVFVVSVASYCLTQSFLSHNSGIVFYCFITISIIASLVSLNNEQEEKQLASLNIIEHIGSYFHKAKFHLQNKQQG</sequence>
<reference evidence="7 8" key="1">
    <citation type="submission" date="2018-03" db="EMBL/GenBank/DDBJ databases">
        <title>Whole genome sequencing of Histamine producing bacteria.</title>
        <authorList>
            <person name="Butler K."/>
        </authorList>
    </citation>
    <scope>NUCLEOTIDE SEQUENCE [LARGE SCALE GENOMIC DNA]</scope>
    <source>
        <strain evidence="7 8">DSM 16190</strain>
    </source>
</reference>
<dbReference type="EMBL" id="PYMC01000007">
    <property type="protein sequence ID" value="PSW04915.1"/>
    <property type="molecule type" value="Genomic_DNA"/>
</dbReference>
<feature type="transmembrane region" description="Helical" evidence="5">
    <location>
        <begin position="173"/>
        <end position="191"/>
    </location>
</feature>
<evidence type="ECO:0000256" key="4">
    <source>
        <dbReference type="ARBA" id="ARBA00023136"/>
    </source>
</evidence>
<feature type="transmembrane region" description="Helical" evidence="5">
    <location>
        <begin position="31"/>
        <end position="48"/>
    </location>
</feature>
<keyword evidence="8" id="KW-1185">Reference proteome</keyword>
<dbReference type="PANTHER" id="PTHR37422">
    <property type="entry name" value="TEICHURONIC ACID BIOSYNTHESIS PROTEIN TUAE"/>
    <property type="match status" value="1"/>
</dbReference>
<keyword evidence="4 5" id="KW-0472">Membrane</keyword>
<evidence type="ECO:0000256" key="3">
    <source>
        <dbReference type="ARBA" id="ARBA00022989"/>
    </source>
</evidence>
<feature type="domain" description="O-antigen ligase-related" evidence="6">
    <location>
        <begin position="185"/>
        <end position="337"/>
    </location>
</feature>
<evidence type="ECO:0000256" key="1">
    <source>
        <dbReference type="ARBA" id="ARBA00004141"/>
    </source>
</evidence>
<feature type="transmembrane region" description="Helical" evidence="5">
    <location>
        <begin position="359"/>
        <end position="383"/>
    </location>
</feature>
<feature type="transmembrane region" description="Helical" evidence="5">
    <location>
        <begin position="112"/>
        <end position="134"/>
    </location>
</feature>
<comment type="caution">
    <text evidence="7">The sequence shown here is derived from an EMBL/GenBank/DDBJ whole genome shotgun (WGS) entry which is preliminary data.</text>
</comment>
<dbReference type="AlphaFoldDB" id="A0A2T3MYD0"/>
<dbReference type="Pfam" id="PF04932">
    <property type="entry name" value="Wzy_C"/>
    <property type="match status" value="1"/>
</dbReference>